<evidence type="ECO:0000313" key="1">
    <source>
        <dbReference type="EMBL" id="STV44021.1"/>
    </source>
</evidence>
<dbReference type="Proteomes" id="UP000255192">
    <property type="component" value="Unassembled WGS sequence"/>
</dbReference>
<reference evidence="1 2" key="1">
    <citation type="submission" date="2018-06" db="EMBL/GenBank/DDBJ databases">
        <authorList>
            <consortium name="Pathogen Informatics"/>
            <person name="Doyle S."/>
        </authorList>
    </citation>
    <scope>NUCLEOTIDE SEQUENCE [LARGE SCALE GENOMIC DNA]</scope>
    <source>
        <strain evidence="1 2">NCTC204</strain>
    </source>
</reference>
<sequence length="62" mass="7361">MTIQYIKDEEGKDQYVVIPYSDYFRMRLALLEYDEEDEATGKIFLMNQISMMTSCCRAKYAT</sequence>
<protein>
    <submittedName>
        <fullName evidence="1">Xre family transcriptional regulator</fullName>
    </submittedName>
</protein>
<accession>A0A378BM03</accession>
<dbReference type="EMBL" id="UGMD01000002">
    <property type="protein sequence ID" value="STV44021.1"/>
    <property type="molecule type" value="Genomic_DNA"/>
</dbReference>
<name>A0A378BM03_KLEPN</name>
<organism evidence="1 2">
    <name type="scientific">Klebsiella pneumoniae</name>
    <dbReference type="NCBI Taxonomy" id="573"/>
    <lineage>
        <taxon>Bacteria</taxon>
        <taxon>Pseudomonadati</taxon>
        <taxon>Pseudomonadota</taxon>
        <taxon>Gammaproteobacteria</taxon>
        <taxon>Enterobacterales</taxon>
        <taxon>Enterobacteriaceae</taxon>
        <taxon>Klebsiella/Raoultella group</taxon>
        <taxon>Klebsiella</taxon>
        <taxon>Klebsiella pneumoniae complex</taxon>
    </lineage>
</organism>
<evidence type="ECO:0000313" key="2">
    <source>
        <dbReference type="Proteomes" id="UP000255192"/>
    </source>
</evidence>
<proteinExistence type="predicted"/>
<gene>
    <name evidence="1" type="ORF">NCTC204_06866</name>
</gene>
<dbReference type="AlphaFoldDB" id="A0A378BM03"/>